<reference evidence="2 3" key="1">
    <citation type="journal article" date="2015" name="Environ. Microbiol.">
        <title>Metagenome sequence of Elaphomyces granulatus from sporocarp tissue reveals Ascomycota ectomycorrhizal fingerprints of genome expansion and a Proteobacteria-rich microbiome.</title>
        <authorList>
            <person name="Quandt C.A."/>
            <person name="Kohler A."/>
            <person name="Hesse C.N."/>
            <person name="Sharpton T.J."/>
            <person name="Martin F."/>
            <person name="Spatafora J.W."/>
        </authorList>
    </citation>
    <scope>NUCLEOTIDE SEQUENCE [LARGE SCALE GENOMIC DNA]</scope>
    <source>
        <strain evidence="2 3">OSC145934</strain>
    </source>
</reference>
<evidence type="ECO:0000256" key="1">
    <source>
        <dbReference type="SAM" id="MobiDB-lite"/>
    </source>
</evidence>
<protein>
    <submittedName>
        <fullName evidence="2">Uncharacterized protein</fullName>
    </submittedName>
</protein>
<keyword evidence="3" id="KW-1185">Reference proteome</keyword>
<evidence type="ECO:0000313" key="3">
    <source>
        <dbReference type="Proteomes" id="UP000243515"/>
    </source>
</evidence>
<sequence length="478" mass="54418">MLTPIKVRGRRKRPIPQQKKSGNDAGPNHVQPRPKGRPMLSFAAKRASQEKAITRKQLRAAEAIQRSKRQRKLSQLECLPVELIEKIFLYALDVNLPRASPSLAAALSSERIYRILILLAFWDDPPRANDTSTVEIAKAFQPLDYIPLEDEERRRLQCSILLCRWCTVRRIQALLPDLMRLTLQKHWFGAGFTMDCSQQEALGRLLKREEDIRTFGGTGADYEFCILSIVPLVRVSIESIDFMPPCFKAFNVLGIKTFPDKLIRGSDGFTDDDVASLELFRHAYGFGAFGASGADVSFSRDALQQGIHAALVEKNAAALLILLKIDEYFTRGHMIANAAGSQHYYSLPAEHFHTAIRVSRLDPTFFQLLLRTNAESVPADDSIITQWAMELDHALGPWLLDFMLLLPQSIRAAREDPRQFALFYFGRANLNTEIGRRYLDEVLKVRYLPSWMEEVSHDVSLSWCRGVRRCDESRDKQI</sequence>
<comment type="caution">
    <text evidence="2">The sequence shown here is derived from an EMBL/GenBank/DDBJ whole genome shotgun (WGS) entry which is preliminary data.</text>
</comment>
<dbReference type="EMBL" id="NPHW01002518">
    <property type="protein sequence ID" value="OXV11300.1"/>
    <property type="molecule type" value="Genomic_DNA"/>
</dbReference>
<feature type="region of interest" description="Disordered" evidence="1">
    <location>
        <begin position="1"/>
        <end position="46"/>
    </location>
</feature>
<gene>
    <name evidence="2" type="ORF">Egran_00939</name>
</gene>
<dbReference type="Proteomes" id="UP000243515">
    <property type="component" value="Unassembled WGS sequence"/>
</dbReference>
<dbReference type="AlphaFoldDB" id="A0A232M4E1"/>
<proteinExistence type="predicted"/>
<organism evidence="2 3">
    <name type="scientific">Elaphomyces granulatus</name>
    <dbReference type="NCBI Taxonomy" id="519963"/>
    <lineage>
        <taxon>Eukaryota</taxon>
        <taxon>Fungi</taxon>
        <taxon>Dikarya</taxon>
        <taxon>Ascomycota</taxon>
        <taxon>Pezizomycotina</taxon>
        <taxon>Eurotiomycetes</taxon>
        <taxon>Eurotiomycetidae</taxon>
        <taxon>Eurotiales</taxon>
        <taxon>Elaphomycetaceae</taxon>
        <taxon>Elaphomyces</taxon>
    </lineage>
</organism>
<name>A0A232M4E1_9EURO</name>
<evidence type="ECO:0000313" key="2">
    <source>
        <dbReference type="EMBL" id="OXV11300.1"/>
    </source>
</evidence>
<accession>A0A232M4E1</accession>
<dbReference type="OrthoDB" id="4167490at2759"/>